<dbReference type="InterPro" id="IPR024930">
    <property type="entry name" value="Skp_dom_sf"/>
</dbReference>
<evidence type="ECO:0000256" key="3">
    <source>
        <dbReference type="SAM" id="SignalP"/>
    </source>
</evidence>
<evidence type="ECO:0000256" key="1">
    <source>
        <dbReference type="ARBA" id="ARBA00022729"/>
    </source>
</evidence>
<evidence type="ECO:0000313" key="5">
    <source>
        <dbReference type="Proteomes" id="UP000053586"/>
    </source>
</evidence>
<dbReference type="AlphaFoldDB" id="H5TB73"/>
<evidence type="ECO:0000256" key="2">
    <source>
        <dbReference type="PIRNR" id="PIRNR002094"/>
    </source>
</evidence>
<gene>
    <name evidence="4" type="primary">skp</name>
    <name evidence="4" type="ORF">GPUN_1426</name>
</gene>
<dbReference type="PANTHER" id="PTHR35089">
    <property type="entry name" value="CHAPERONE PROTEIN SKP"/>
    <property type="match status" value="1"/>
</dbReference>
<feature type="chain" id="PRO_5003597895" evidence="3">
    <location>
        <begin position="26"/>
        <end position="170"/>
    </location>
</feature>
<dbReference type="Pfam" id="PF03938">
    <property type="entry name" value="OmpH"/>
    <property type="match status" value="1"/>
</dbReference>
<sequence length="170" mass="19088">MNNFIKSLSFAAFVTVSSMSGAANAQKLAVVDVQQVLQSLPQVAVIEQNIQAEFASQMQEVQRLRSDGNFLVEKLQRERATMSEVAITDLEGQINALGQQLQQKGQPLQQNVERRTEEERRKLFALIQQAIDSIAEKESYDMVLNSNAVPFSDKKFDISEKVQQQVSRAN</sequence>
<accession>H5TB73</accession>
<dbReference type="STRING" id="56804.BAE46_05985"/>
<dbReference type="Proteomes" id="UP000053586">
    <property type="component" value="Unassembled WGS sequence"/>
</dbReference>
<dbReference type="PIRSF" id="PIRSF002094">
    <property type="entry name" value="OMP26_Skp"/>
    <property type="match status" value="1"/>
</dbReference>
<reference evidence="4 5" key="1">
    <citation type="journal article" date="2012" name="J. Bacteriol.">
        <title>Genome sequence of proteorhodopsin-containing sea ice bacterium Glaciecola punicea ACAM 611T.</title>
        <authorList>
            <person name="Qin Q.-L."/>
            <person name="Xie B.-B."/>
            <person name="Shu Y.-L."/>
            <person name="Rong J.-C."/>
            <person name="Zhao D.-L."/>
            <person name="Zhang X.-Y."/>
            <person name="Chen X.-L."/>
            <person name="Zhou B.-C."/>
            <person name="Zhanga Y.-Z."/>
        </authorList>
    </citation>
    <scope>NUCLEOTIDE SEQUENCE [LARGE SCALE GENOMIC DNA]</scope>
    <source>
        <strain evidence="4 5">ACAM 611</strain>
    </source>
</reference>
<dbReference type="GO" id="GO:0050821">
    <property type="term" value="P:protein stabilization"/>
    <property type="evidence" value="ECO:0007669"/>
    <property type="project" value="TreeGrafter"/>
</dbReference>
<comment type="similarity">
    <text evidence="2">Belongs to the skp family.</text>
</comment>
<keyword evidence="1 3" id="KW-0732">Signal</keyword>
<evidence type="ECO:0000313" key="4">
    <source>
        <dbReference type="EMBL" id="GAB55550.1"/>
    </source>
</evidence>
<dbReference type="RefSeq" id="WP_006004750.1">
    <property type="nucleotide sequence ID" value="NZ_BAET01000013.1"/>
</dbReference>
<dbReference type="eggNOG" id="COG2825">
    <property type="taxonomic scope" value="Bacteria"/>
</dbReference>
<dbReference type="SUPFAM" id="SSF111384">
    <property type="entry name" value="OmpH-like"/>
    <property type="match status" value="1"/>
</dbReference>
<dbReference type="SMART" id="SM00935">
    <property type="entry name" value="OmpH"/>
    <property type="match status" value="1"/>
</dbReference>
<comment type="caution">
    <text evidence="4">The sequence shown here is derived from an EMBL/GenBank/DDBJ whole genome shotgun (WGS) entry which is preliminary data.</text>
</comment>
<reference evidence="4 5" key="2">
    <citation type="journal article" date="2017" name="Antonie Van Leeuwenhoek">
        <title>Rhizobium rhizosphaerae sp. nov., a novel species isolated from rice rhizosphere.</title>
        <authorList>
            <person name="Zhao J.J."/>
            <person name="Zhang J."/>
            <person name="Zhang R.J."/>
            <person name="Zhang C.W."/>
            <person name="Yin H.Q."/>
            <person name="Zhang X.X."/>
        </authorList>
    </citation>
    <scope>NUCLEOTIDE SEQUENCE [LARGE SCALE GENOMIC DNA]</scope>
    <source>
        <strain evidence="4 5">ACAM 611</strain>
    </source>
</reference>
<protein>
    <submittedName>
        <fullName evidence="4">Chaperone protein skp</fullName>
    </submittedName>
</protein>
<dbReference type="GO" id="GO:0005829">
    <property type="term" value="C:cytosol"/>
    <property type="evidence" value="ECO:0007669"/>
    <property type="project" value="TreeGrafter"/>
</dbReference>
<dbReference type="Gene3D" id="3.30.910.20">
    <property type="entry name" value="Skp domain"/>
    <property type="match status" value="1"/>
</dbReference>
<feature type="signal peptide" evidence="3">
    <location>
        <begin position="1"/>
        <end position="25"/>
    </location>
</feature>
<proteinExistence type="inferred from homology"/>
<dbReference type="EMBL" id="BAET01000013">
    <property type="protein sequence ID" value="GAB55550.1"/>
    <property type="molecule type" value="Genomic_DNA"/>
</dbReference>
<dbReference type="GO" id="GO:0051082">
    <property type="term" value="F:unfolded protein binding"/>
    <property type="evidence" value="ECO:0007669"/>
    <property type="project" value="InterPro"/>
</dbReference>
<organism evidence="4 5">
    <name type="scientific">Glaciecola punicea ACAM 611</name>
    <dbReference type="NCBI Taxonomy" id="1121923"/>
    <lineage>
        <taxon>Bacteria</taxon>
        <taxon>Pseudomonadati</taxon>
        <taxon>Pseudomonadota</taxon>
        <taxon>Gammaproteobacteria</taxon>
        <taxon>Alteromonadales</taxon>
        <taxon>Alteromonadaceae</taxon>
        <taxon>Glaciecola</taxon>
    </lineage>
</organism>
<keyword evidence="5" id="KW-1185">Reference proteome</keyword>
<name>H5TB73_9ALTE</name>
<dbReference type="PANTHER" id="PTHR35089:SF1">
    <property type="entry name" value="CHAPERONE PROTEIN SKP"/>
    <property type="match status" value="1"/>
</dbReference>
<dbReference type="InterPro" id="IPR005632">
    <property type="entry name" value="Chaperone_Skp"/>
</dbReference>